<dbReference type="Proteomes" id="UP000663861">
    <property type="component" value="Unassembled WGS sequence"/>
</dbReference>
<protein>
    <recommendedName>
        <fullName evidence="3">BTB domain-containing protein</fullName>
    </recommendedName>
</protein>
<evidence type="ECO:0008006" key="3">
    <source>
        <dbReference type="Google" id="ProtNLM"/>
    </source>
</evidence>
<evidence type="ECO:0000313" key="1">
    <source>
        <dbReference type="EMBL" id="CAE6524032.1"/>
    </source>
</evidence>
<name>A0A8H3HP57_9AGAM</name>
<dbReference type="EMBL" id="CAJMWY010004211">
    <property type="protein sequence ID" value="CAE6524032.1"/>
    <property type="molecule type" value="Genomic_DNA"/>
</dbReference>
<dbReference type="AlphaFoldDB" id="A0A8H3HP57"/>
<accession>A0A8H3HP57</accession>
<gene>
    <name evidence="1" type="ORF">RDB_LOCUS161086</name>
</gene>
<reference evidence="1" key="1">
    <citation type="submission" date="2021-01" db="EMBL/GenBank/DDBJ databases">
        <authorList>
            <person name="Kaushik A."/>
        </authorList>
    </citation>
    <scope>NUCLEOTIDE SEQUENCE</scope>
    <source>
        <strain evidence="1">AG4-RS23</strain>
    </source>
</reference>
<organism evidence="1 2">
    <name type="scientific">Rhizoctonia solani</name>
    <dbReference type="NCBI Taxonomy" id="456999"/>
    <lineage>
        <taxon>Eukaryota</taxon>
        <taxon>Fungi</taxon>
        <taxon>Dikarya</taxon>
        <taxon>Basidiomycota</taxon>
        <taxon>Agaricomycotina</taxon>
        <taxon>Agaricomycetes</taxon>
        <taxon>Cantharellales</taxon>
        <taxon>Ceratobasidiaceae</taxon>
        <taxon>Rhizoctonia</taxon>
    </lineage>
</organism>
<evidence type="ECO:0000313" key="2">
    <source>
        <dbReference type="Proteomes" id="UP000663861"/>
    </source>
</evidence>
<comment type="caution">
    <text evidence="1">The sequence shown here is derived from an EMBL/GenBank/DDBJ whole genome shotgun (WGS) entry which is preliminary data.</text>
</comment>
<sequence length="95" mass="11022">MTNRLPLSHTSASDLLSVHTTADIELNIEPPDILPLKAVERHPELFFEDRLVTIQVEGTLFNVHQYQLTKSEVFSDMFKMPREKVPKKVHRIIRS</sequence>
<proteinExistence type="predicted"/>